<keyword evidence="1 5" id="KW-0808">Transferase</keyword>
<evidence type="ECO:0000313" key="6">
    <source>
        <dbReference type="EMBL" id="MCX2976644.1"/>
    </source>
</evidence>
<evidence type="ECO:0000256" key="3">
    <source>
        <dbReference type="ARBA" id="ARBA00022741"/>
    </source>
</evidence>
<keyword evidence="7" id="KW-1185">Reference proteome</keyword>
<dbReference type="NCBIfam" id="TIGR03552">
    <property type="entry name" value="F420_cofC"/>
    <property type="match status" value="1"/>
</dbReference>
<dbReference type="EMBL" id="SHNO01000001">
    <property type="protein sequence ID" value="MCX2976644.1"/>
    <property type="molecule type" value="Genomic_DNA"/>
</dbReference>
<organism evidence="6 7">
    <name type="scientific">Candidatus Marimicrobium litorale</name>
    <dbReference type="NCBI Taxonomy" id="2518991"/>
    <lineage>
        <taxon>Bacteria</taxon>
        <taxon>Pseudomonadati</taxon>
        <taxon>Pseudomonadota</taxon>
        <taxon>Gammaproteobacteria</taxon>
        <taxon>Cellvibrionales</taxon>
        <taxon>Halieaceae</taxon>
        <taxon>Marimicrobium</taxon>
    </lineage>
</organism>
<comment type="catalytic activity">
    <reaction evidence="5">
        <text>(2R)-3-phosphoglycerate + GTP + H(+) = 3-[(R)-glyceryl]-diphospho-5'-guanosine + diphosphate</text>
        <dbReference type="Rhea" id="RHEA:63440"/>
        <dbReference type="ChEBI" id="CHEBI:15378"/>
        <dbReference type="ChEBI" id="CHEBI:33019"/>
        <dbReference type="ChEBI" id="CHEBI:37565"/>
        <dbReference type="ChEBI" id="CHEBI:58272"/>
        <dbReference type="ChEBI" id="CHEBI:147306"/>
        <dbReference type="EC" id="2.7.7.106"/>
    </reaction>
</comment>
<evidence type="ECO:0000313" key="7">
    <source>
        <dbReference type="Proteomes" id="UP001143304"/>
    </source>
</evidence>
<dbReference type="GO" id="GO:0043814">
    <property type="term" value="F:phospholactate guanylyltransferase activity"/>
    <property type="evidence" value="ECO:0007669"/>
    <property type="project" value="UniProtKB-EC"/>
</dbReference>
<dbReference type="Gene3D" id="3.90.550.10">
    <property type="entry name" value="Spore Coat Polysaccharide Biosynthesis Protein SpsA, Chain A"/>
    <property type="match status" value="1"/>
</dbReference>
<comment type="pathway">
    <text evidence="5">Cofactor biosynthesis; coenzyme F420 biosynthesis.</text>
</comment>
<dbReference type="PANTHER" id="PTHR40392:SF1">
    <property type="entry name" value="2-PHOSPHO-L-LACTATE GUANYLYLTRANSFERASE"/>
    <property type="match status" value="1"/>
</dbReference>
<dbReference type="Proteomes" id="UP001143304">
    <property type="component" value="Unassembled WGS sequence"/>
</dbReference>
<comment type="similarity">
    <text evidence="5">Belongs to the CofC family.</text>
</comment>
<gene>
    <name evidence="6" type="primary">cofC</name>
    <name evidence="5" type="synonym">fbiD</name>
    <name evidence="6" type="ORF">EYC82_04685</name>
</gene>
<dbReference type="SUPFAM" id="SSF53448">
    <property type="entry name" value="Nucleotide-diphospho-sugar transferases"/>
    <property type="match status" value="1"/>
</dbReference>
<reference evidence="6" key="1">
    <citation type="submission" date="2019-02" db="EMBL/GenBank/DDBJ databases">
        <authorList>
            <person name="Li S.-H."/>
        </authorList>
    </citation>
    <scope>NUCLEOTIDE SEQUENCE</scope>
    <source>
        <strain evidence="6">IMCC11814</strain>
    </source>
</reference>
<keyword evidence="3 5" id="KW-0547">Nucleotide-binding</keyword>
<dbReference type="Pfam" id="PF01983">
    <property type="entry name" value="CofC"/>
    <property type="match status" value="1"/>
</dbReference>
<dbReference type="InterPro" id="IPR002835">
    <property type="entry name" value="CofC"/>
</dbReference>
<proteinExistence type="inferred from homology"/>
<evidence type="ECO:0000256" key="5">
    <source>
        <dbReference type="HAMAP-Rule" id="MF_02114"/>
    </source>
</evidence>
<dbReference type="InterPro" id="IPR029044">
    <property type="entry name" value="Nucleotide-diphossugar_trans"/>
</dbReference>
<name>A0ABT3T315_9GAMM</name>
<evidence type="ECO:0000256" key="2">
    <source>
        <dbReference type="ARBA" id="ARBA00022695"/>
    </source>
</evidence>
<evidence type="ECO:0000256" key="4">
    <source>
        <dbReference type="ARBA" id="ARBA00023134"/>
    </source>
</evidence>
<dbReference type="EC" id="2.7.7.106" evidence="5"/>
<dbReference type="PANTHER" id="PTHR40392">
    <property type="entry name" value="2-PHOSPHO-L-LACTATE GUANYLYLTRANSFERASE"/>
    <property type="match status" value="1"/>
</dbReference>
<protein>
    <recommendedName>
        <fullName evidence="5">3-phospho-D-glycerate guanylyltransferase</fullName>
        <shortName evidence="5">3PG guanylyltransferase</shortName>
        <ecNumber evidence="5">2.7.7.106</ecNumber>
    </recommendedName>
</protein>
<keyword evidence="4 5" id="KW-0342">GTP-binding</keyword>
<accession>A0ABT3T315</accession>
<comment type="function">
    <text evidence="5">Guanylyltransferase that catalyzes the activation of (2R)-3-phosphoglycerate (3PG) as 3-[(R)-glyceryl]-diphospho-5'-guanosine, via the condensation of 3PG with GTP. It is involved in the biosynthesis of a derivative of the hydride carrier cofactor coenzyme F420, 3PG-F420.</text>
</comment>
<dbReference type="RefSeq" id="WP_279248386.1">
    <property type="nucleotide sequence ID" value="NZ_SHNO01000001.1"/>
</dbReference>
<evidence type="ECO:0000256" key="1">
    <source>
        <dbReference type="ARBA" id="ARBA00022679"/>
    </source>
</evidence>
<comment type="caution">
    <text evidence="6">The sequence shown here is derived from an EMBL/GenBank/DDBJ whole genome shotgun (WGS) entry which is preliminary data.</text>
</comment>
<dbReference type="HAMAP" id="MF_02114">
    <property type="entry name" value="CofC"/>
    <property type="match status" value="1"/>
</dbReference>
<sequence>MAQALLPLKDLVEAKSRLAGLLRPAERRALAQAMAEDVLFSLRQSDEISRVVMVSDDPGAEALCAVYGAECWSEASLGCRGLNPVIDAAATRMRTEADNTLLVLHADLPLLSAADIDAVILQQSQHGGLVIGPDRRGSGTNLLAFSGQALPEFRFGADSCSRHRAGASEAGIAASVVHRAGIGCDIDEPQDLKYLMSRMSRTSSSHTARLLCTTQWGARVGIALDSLPPAASSAQGEKWEAAP</sequence>
<keyword evidence="2 5" id="KW-0548">Nucleotidyltransferase</keyword>